<dbReference type="InterPro" id="IPR000109">
    <property type="entry name" value="POT_fam"/>
</dbReference>
<dbReference type="Pfam" id="PF00854">
    <property type="entry name" value="PTR2"/>
    <property type="match status" value="1"/>
</dbReference>
<comment type="similarity">
    <text evidence="2">Belongs to the major facilitator superfamily. Proton-dependent oligopeptide transporter (POT/PTR) (TC 2.A.17) family.</text>
</comment>
<evidence type="ECO:0000256" key="2">
    <source>
        <dbReference type="ARBA" id="ARBA00005982"/>
    </source>
</evidence>
<feature type="transmembrane region" description="Helical" evidence="6">
    <location>
        <begin position="103"/>
        <end position="122"/>
    </location>
</feature>
<comment type="subcellular location">
    <subcellularLocation>
        <location evidence="1">Membrane</location>
        <topology evidence="1">Multi-pass membrane protein</topology>
    </subcellularLocation>
</comment>
<evidence type="ECO:0000256" key="1">
    <source>
        <dbReference type="ARBA" id="ARBA00004141"/>
    </source>
</evidence>
<keyword evidence="8" id="KW-1185">Reference proteome</keyword>
<accession>A0ABR2LXL2</accession>
<dbReference type="Proteomes" id="UP001412067">
    <property type="component" value="Unassembled WGS sequence"/>
</dbReference>
<keyword evidence="5 6" id="KW-0472">Membrane</keyword>
<comment type="caution">
    <text evidence="7">The sequence shown here is derived from an EMBL/GenBank/DDBJ whole genome shotgun (WGS) entry which is preliminary data.</text>
</comment>
<evidence type="ECO:0000256" key="4">
    <source>
        <dbReference type="ARBA" id="ARBA00022989"/>
    </source>
</evidence>
<dbReference type="PANTHER" id="PTHR11654">
    <property type="entry name" value="OLIGOPEPTIDE TRANSPORTER-RELATED"/>
    <property type="match status" value="1"/>
</dbReference>
<dbReference type="Gene3D" id="1.20.1250.20">
    <property type="entry name" value="MFS general substrate transporter like domains"/>
    <property type="match status" value="1"/>
</dbReference>
<name>A0ABR2LXL2_9ASPA</name>
<proteinExistence type="inferred from homology"/>
<reference evidence="7 8" key="1">
    <citation type="journal article" date="2022" name="Nat. Plants">
        <title>Genomes of leafy and leafless Platanthera orchids illuminate the evolution of mycoheterotrophy.</title>
        <authorList>
            <person name="Li M.H."/>
            <person name="Liu K.W."/>
            <person name="Li Z."/>
            <person name="Lu H.C."/>
            <person name="Ye Q.L."/>
            <person name="Zhang D."/>
            <person name="Wang J.Y."/>
            <person name="Li Y.F."/>
            <person name="Zhong Z.M."/>
            <person name="Liu X."/>
            <person name="Yu X."/>
            <person name="Liu D.K."/>
            <person name="Tu X.D."/>
            <person name="Liu B."/>
            <person name="Hao Y."/>
            <person name="Liao X.Y."/>
            <person name="Jiang Y.T."/>
            <person name="Sun W.H."/>
            <person name="Chen J."/>
            <person name="Chen Y.Q."/>
            <person name="Ai Y."/>
            <person name="Zhai J.W."/>
            <person name="Wu S.S."/>
            <person name="Zhou Z."/>
            <person name="Hsiao Y.Y."/>
            <person name="Wu W.L."/>
            <person name="Chen Y.Y."/>
            <person name="Lin Y.F."/>
            <person name="Hsu J.L."/>
            <person name="Li C.Y."/>
            <person name="Wang Z.W."/>
            <person name="Zhao X."/>
            <person name="Zhong W.Y."/>
            <person name="Ma X.K."/>
            <person name="Ma L."/>
            <person name="Huang J."/>
            <person name="Chen G.Z."/>
            <person name="Huang M.Z."/>
            <person name="Huang L."/>
            <person name="Peng D.H."/>
            <person name="Luo Y.B."/>
            <person name="Zou S.Q."/>
            <person name="Chen S.P."/>
            <person name="Lan S."/>
            <person name="Tsai W.C."/>
            <person name="Van de Peer Y."/>
            <person name="Liu Z.J."/>
        </authorList>
    </citation>
    <scope>NUCLEOTIDE SEQUENCE [LARGE SCALE GENOMIC DNA]</scope>
    <source>
        <strain evidence="7">Lor288</strain>
    </source>
</reference>
<gene>
    <name evidence="7" type="ORF">KSP40_PGU019714</name>
</gene>
<protein>
    <submittedName>
        <fullName evidence="7">Peptide/nitrate transporter</fullName>
    </submittedName>
</protein>
<evidence type="ECO:0000256" key="3">
    <source>
        <dbReference type="ARBA" id="ARBA00022692"/>
    </source>
</evidence>
<evidence type="ECO:0000313" key="8">
    <source>
        <dbReference type="Proteomes" id="UP001412067"/>
    </source>
</evidence>
<keyword evidence="4 6" id="KW-1133">Transmembrane helix</keyword>
<keyword evidence="3 6" id="KW-0812">Transmembrane</keyword>
<dbReference type="InterPro" id="IPR036259">
    <property type="entry name" value="MFS_trans_sf"/>
</dbReference>
<sequence length="130" mass="14228">MLILTLTAAFKTLHPQPCNNDENCASASPLQLSFISLSFAFLSVGAGGIRPCNLAFGADQFNPRTESGRRGINSFFNWYYFTFTVAMMLSCTVIIYVQSNISWAIGLGIPTLLMFFSCSFFFSGPNCTCG</sequence>
<feature type="transmembrane region" description="Helical" evidence="6">
    <location>
        <begin position="77"/>
        <end position="97"/>
    </location>
</feature>
<feature type="transmembrane region" description="Helical" evidence="6">
    <location>
        <begin position="31"/>
        <end position="56"/>
    </location>
</feature>
<evidence type="ECO:0000256" key="6">
    <source>
        <dbReference type="SAM" id="Phobius"/>
    </source>
</evidence>
<organism evidence="7 8">
    <name type="scientific">Platanthera guangdongensis</name>
    <dbReference type="NCBI Taxonomy" id="2320717"/>
    <lineage>
        <taxon>Eukaryota</taxon>
        <taxon>Viridiplantae</taxon>
        <taxon>Streptophyta</taxon>
        <taxon>Embryophyta</taxon>
        <taxon>Tracheophyta</taxon>
        <taxon>Spermatophyta</taxon>
        <taxon>Magnoliopsida</taxon>
        <taxon>Liliopsida</taxon>
        <taxon>Asparagales</taxon>
        <taxon>Orchidaceae</taxon>
        <taxon>Orchidoideae</taxon>
        <taxon>Orchideae</taxon>
        <taxon>Orchidinae</taxon>
        <taxon>Platanthera</taxon>
    </lineage>
</organism>
<evidence type="ECO:0000313" key="7">
    <source>
        <dbReference type="EMBL" id="KAK8953480.1"/>
    </source>
</evidence>
<evidence type="ECO:0000256" key="5">
    <source>
        <dbReference type="ARBA" id="ARBA00023136"/>
    </source>
</evidence>
<dbReference type="EMBL" id="JBBWWR010000014">
    <property type="protein sequence ID" value="KAK8953480.1"/>
    <property type="molecule type" value="Genomic_DNA"/>
</dbReference>